<comment type="caution">
    <text evidence="2">The sequence shown here is derived from an EMBL/GenBank/DDBJ whole genome shotgun (WGS) entry which is preliminary data.</text>
</comment>
<gene>
    <name evidence="2" type="ORF">FSCOSCO3_A016871</name>
</gene>
<name>A0AAV1QD84_SCOSC</name>
<evidence type="ECO:0000313" key="3">
    <source>
        <dbReference type="Proteomes" id="UP001314229"/>
    </source>
</evidence>
<evidence type="ECO:0000256" key="1">
    <source>
        <dbReference type="SAM" id="MobiDB-lite"/>
    </source>
</evidence>
<organism evidence="2 3">
    <name type="scientific">Scomber scombrus</name>
    <name type="common">Atlantic mackerel</name>
    <name type="synonym">Scomber vernalis</name>
    <dbReference type="NCBI Taxonomy" id="13677"/>
    <lineage>
        <taxon>Eukaryota</taxon>
        <taxon>Metazoa</taxon>
        <taxon>Chordata</taxon>
        <taxon>Craniata</taxon>
        <taxon>Vertebrata</taxon>
        <taxon>Euteleostomi</taxon>
        <taxon>Actinopterygii</taxon>
        <taxon>Neopterygii</taxon>
        <taxon>Teleostei</taxon>
        <taxon>Neoteleostei</taxon>
        <taxon>Acanthomorphata</taxon>
        <taxon>Pelagiaria</taxon>
        <taxon>Scombriformes</taxon>
        <taxon>Scombridae</taxon>
        <taxon>Scomber</taxon>
    </lineage>
</organism>
<feature type="compositionally biased region" description="Polar residues" evidence="1">
    <location>
        <begin position="26"/>
        <end position="42"/>
    </location>
</feature>
<feature type="region of interest" description="Disordered" evidence="1">
    <location>
        <begin position="64"/>
        <end position="83"/>
    </location>
</feature>
<reference evidence="2 3" key="1">
    <citation type="submission" date="2024-01" db="EMBL/GenBank/DDBJ databases">
        <authorList>
            <person name="Alioto T."/>
            <person name="Alioto T."/>
            <person name="Gomez Garrido J."/>
        </authorList>
    </citation>
    <scope>NUCLEOTIDE SEQUENCE [LARGE SCALE GENOMIC DNA]</scope>
</reference>
<dbReference type="EMBL" id="CAWUFR010000819">
    <property type="protein sequence ID" value="CAK6981423.1"/>
    <property type="molecule type" value="Genomic_DNA"/>
</dbReference>
<dbReference type="AlphaFoldDB" id="A0AAV1QD84"/>
<proteinExistence type="predicted"/>
<evidence type="ECO:0000313" key="2">
    <source>
        <dbReference type="EMBL" id="CAK6981423.1"/>
    </source>
</evidence>
<accession>A0AAV1QD84</accession>
<feature type="region of interest" description="Disordered" evidence="1">
    <location>
        <begin position="1"/>
        <end position="56"/>
    </location>
</feature>
<dbReference type="Proteomes" id="UP001314229">
    <property type="component" value="Unassembled WGS sequence"/>
</dbReference>
<protein>
    <submittedName>
        <fullName evidence="2">Uncharacterized protein</fullName>
    </submittedName>
</protein>
<keyword evidence="3" id="KW-1185">Reference proteome</keyword>
<sequence length="172" mass="18680">MSEESVRKSPLISPQPRSCPHCSPVKPQQTPAAGTSGPQTPRSKIKGGETCSDRKRVGACCGSDCGESASRSRLRVPDRSSCTDRLTEPNYTELWSGVRAEPNRTESRPESVGAAGFCSFVTLWVVTRRCGSYPDVTLWVVTSRHAVGRNQTLWVVTSRHAVGRNQSSRCGS</sequence>